<dbReference type="CDD" id="cd06170">
    <property type="entry name" value="LuxR_C_like"/>
    <property type="match status" value="1"/>
</dbReference>
<sequence>MHTLFILADNQDITREGVHAYLSRLYPMSPTRNVTGKKELLTTLTLPYSRMVVILDYPLFDLKDVEELLVIVKRFPSTIWILFSSELSENIIRRVGAEPTIGILLKECPGEEIRKALQEAAEGRRYLCAQVSNLLQGDIRRPETQTPLTPSETEILKLIAKGKSVKEIAAIRFSSVHTIMTHKKNIFRKLEVNNVYEATRYALRAGLVEMMEYYI</sequence>
<dbReference type="InterPro" id="IPR011006">
    <property type="entry name" value="CheY-like_superfamily"/>
</dbReference>
<dbReference type="PRINTS" id="PR00038">
    <property type="entry name" value="HTHLUXR"/>
</dbReference>
<gene>
    <name evidence="3" type="ORF">NW209_04270</name>
</gene>
<dbReference type="AlphaFoldDB" id="A0AAW5N6U7"/>
<protein>
    <submittedName>
        <fullName evidence="3">Response regulator transcription factor</fullName>
    </submittedName>
</protein>
<proteinExistence type="predicted"/>
<organism evidence="3 4">
    <name type="scientific">Phocaeicola barnesiae</name>
    <dbReference type="NCBI Taxonomy" id="376804"/>
    <lineage>
        <taxon>Bacteria</taxon>
        <taxon>Pseudomonadati</taxon>
        <taxon>Bacteroidota</taxon>
        <taxon>Bacteroidia</taxon>
        <taxon>Bacteroidales</taxon>
        <taxon>Bacteroidaceae</taxon>
        <taxon>Phocaeicola</taxon>
    </lineage>
</organism>
<dbReference type="RefSeq" id="WP_022339380.1">
    <property type="nucleotide sequence ID" value="NZ_CALULB010000044.1"/>
</dbReference>
<dbReference type="GO" id="GO:0006355">
    <property type="term" value="P:regulation of DNA-templated transcription"/>
    <property type="evidence" value="ECO:0007669"/>
    <property type="project" value="InterPro"/>
</dbReference>
<dbReference type="PANTHER" id="PTHR43214">
    <property type="entry name" value="TWO-COMPONENT RESPONSE REGULATOR"/>
    <property type="match status" value="1"/>
</dbReference>
<name>A0AAW5N6U7_9BACT</name>
<evidence type="ECO:0000256" key="1">
    <source>
        <dbReference type="ARBA" id="ARBA00023125"/>
    </source>
</evidence>
<dbReference type="SMART" id="SM00421">
    <property type="entry name" value="HTH_LUXR"/>
    <property type="match status" value="1"/>
</dbReference>
<feature type="domain" description="HTH luxR-type" evidence="2">
    <location>
        <begin position="141"/>
        <end position="206"/>
    </location>
</feature>
<dbReference type="GO" id="GO:0003677">
    <property type="term" value="F:DNA binding"/>
    <property type="evidence" value="ECO:0007669"/>
    <property type="project" value="UniProtKB-KW"/>
</dbReference>
<comment type="caution">
    <text evidence="3">The sequence shown here is derived from an EMBL/GenBank/DDBJ whole genome shotgun (WGS) entry which is preliminary data.</text>
</comment>
<dbReference type="InterPro" id="IPR039420">
    <property type="entry name" value="WalR-like"/>
</dbReference>
<dbReference type="Gene3D" id="3.40.50.2300">
    <property type="match status" value="1"/>
</dbReference>
<evidence type="ECO:0000313" key="4">
    <source>
        <dbReference type="Proteomes" id="UP001204579"/>
    </source>
</evidence>
<evidence type="ECO:0000313" key="3">
    <source>
        <dbReference type="EMBL" id="MCR8873244.1"/>
    </source>
</evidence>
<dbReference type="InterPro" id="IPR016032">
    <property type="entry name" value="Sig_transdc_resp-reg_C-effctor"/>
</dbReference>
<evidence type="ECO:0000259" key="2">
    <source>
        <dbReference type="PROSITE" id="PS50043"/>
    </source>
</evidence>
<dbReference type="InterPro" id="IPR000792">
    <property type="entry name" value="Tscrpt_reg_LuxR_C"/>
</dbReference>
<keyword evidence="1" id="KW-0238">DNA-binding</keyword>
<dbReference type="Proteomes" id="UP001204579">
    <property type="component" value="Unassembled WGS sequence"/>
</dbReference>
<dbReference type="Pfam" id="PF00196">
    <property type="entry name" value="GerE"/>
    <property type="match status" value="1"/>
</dbReference>
<dbReference type="SUPFAM" id="SSF52172">
    <property type="entry name" value="CheY-like"/>
    <property type="match status" value="1"/>
</dbReference>
<reference evidence="3 4" key="1">
    <citation type="submission" date="2022-08" db="EMBL/GenBank/DDBJ databases">
        <authorList>
            <person name="Zeman M."/>
            <person name="Kubasova T."/>
        </authorList>
    </citation>
    <scope>NUCLEOTIDE SEQUENCE [LARGE SCALE GENOMIC DNA]</scope>
    <source>
        <strain evidence="3 4">ET62</strain>
    </source>
</reference>
<keyword evidence="4" id="KW-1185">Reference proteome</keyword>
<accession>A0AAW5N6U7</accession>
<dbReference type="PROSITE" id="PS50043">
    <property type="entry name" value="HTH_LUXR_2"/>
    <property type="match status" value="1"/>
</dbReference>
<dbReference type="PANTHER" id="PTHR43214:SF43">
    <property type="entry name" value="TWO-COMPONENT RESPONSE REGULATOR"/>
    <property type="match status" value="1"/>
</dbReference>
<dbReference type="SUPFAM" id="SSF46894">
    <property type="entry name" value="C-terminal effector domain of the bipartite response regulators"/>
    <property type="match status" value="1"/>
</dbReference>
<dbReference type="EMBL" id="JANRHJ010000004">
    <property type="protein sequence ID" value="MCR8873244.1"/>
    <property type="molecule type" value="Genomic_DNA"/>
</dbReference>